<evidence type="ECO:0000259" key="2">
    <source>
        <dbReference type="PROSITE" id="PS51857"/>
    </source>
</evidence>
<protein>
    <recommendedName>
        <fullName evidence="2">CSD domain-containing protein</fullName>
    </recommendedName>
</protein>
<dbReference type="SUPFAM" id="SSF50249">
    <property type="entry name" value="Nucleic acid-binding proteins"/>
    <property type="match status" value="1"/>
</dbReference>
<dbReference type="PANTHER" id="PTHR46565:SF20">
    <property type="entry name" value="COLD SHOCK DOMAIN-CONTAINING PROTEIN 4"/>
    <property type="match status" value="1"/>
</dbReference>
<feature type="domain" description="CSD" evidence="2">
    <location>
        <begin position="4"/>
        <end position="71"/>
    </location>
</feature>
<dbReference type="PANTHER" id="PTHR46565">
    <property type="entry name" value="COLD SHOCK DOMAIN PROTEIN 2"/>
    <property type="match status" value="1"/>
</dbReference>
<dbReference type="GO" id="GO:0003676">
    <property type="term" value="F:nucleic acid binding"/>
    <property type="evidence" value="ECO:0007669"/>
    <property type="project" value="InterPro"/>
</dbReference>
<dbReference type="CDD" id="cd04458">
    <property type="entry name" value="CSP_CDS"/>
    <property type="match status" value="1"/>
</dbReference>
<dbReference type="VEuPathDB" id="CryptoDB:Cvel_8436"/>
<accession>A0A0K6S9Z3</accession>
<dbReference type="InterPro" id="IPR012340">
    <property type="entry name" value="NA-bd_OB-fold"/>
</dbReference>
<dbReference type="AlphaFoldDB" id="A0A0K6S9Z3"/>
<dbReference type="Pfam" id="PF00313">
    <property type="entry name" value="CSD"/>
    <property type="match status" value="1"/>
</dbReference>
<dbReference type="InterPro" id="IPR019844">
    <property type="entry name" value="CSD_CS"/>
</dbReference>
<dbReference type="SMART" id="SM00357">
    <property type="entry name" value="CSP"/>
    <property type="match status" value="1"/>
</dbReference>
<dbReference type="Gene3D" id="2.40.50.140">
    <property type="entry name" value="Nucleic acid-binding proteins"/>
    <property type="match status" value="1"/>
</dbReference>
<gene>
    <name evidence="3" type="ORF">Cvel_8436.t1</name>
</gene>
<feature type="region of interest" description="Disordered" evidence="1">
    <location>
        <begin position="57"/>
        <end position="93"/>
    </location>
</feature>
<dbReference type="InterPro" id="IPR002059">
    <property type="entry name" value="CSP_DNA-bd"/>
</dbReference>
<dbReference type="PRINTS" id="PR00050">
    <property type="entry name" value="COLDSHOCK"/>
</dbReference>
<evidence type="ECO:0000313" key="3">
    <source>
        <dbReference type="EMBL" id="CUC10382.1"/>
    </source>
</evidence>
<dbReference type="PROSITE" id="PS51857">
    <property type="entry name" value="CSD_2"/>
    <property type="match status" value="1"/>
</dbReference>
<reference evidence="3" key="1">
    <citation type="submission" date="2014-11" db="EMBL/GenBank/DDBJ databases">
        <title>Molecular phylogeny of cliff fern family Woodsiaceae with morphological implications.</title>
        <authorList>
            <person name="Shao Y.-Z."/>
            <person name="Wei R."/>
            <person name="Zhang X.-C."/>
        </authorList>
    </citation>
    <scope>NUCLEOTIDE SEQUENCE</scope>
</reference>
<sequence>MAARQTGTCKWFNSTKGYGFISPTNGGEDLFVHQSVIHAQGYRSLREGEQLEFDIETDPSTGKQKAVSVTGPGGSYVQGQERRDYGGGGRGGYGGGGYGGGGRGGGYGGGRGGGGYGGGGGNYGGGGYGGGGYGGGGYGSGGYGGGGGNYGGGYGGGY</sequence>
<proteinExistence type="predicted"/>
<dbReference type="EMBL" id="CDMZ01003802">
    <property type="protein sequence ID" value="CUC10382.1"/>
    <property type="molecule type" value="Genomic_DNA"/>
</dbReference>
<evidence type="ECO:0000256" key="1">
    <source>
        <dbReference type="SAM" id="MobiDB-lite"/>
    </source>
</evidence>
<dbReference type="PROSITE" id="PS00352">
    <property type="entry name" value="CSD_1"/>
    <property type="match status" value="1"/>
</dbReference>
<dbReference type="PhylomeDB" id="A0A0K6S9Z3"/>
<name>A0A0K6S9Z3_9ALVE</name>
<organism evidence="3">
    <name type="scientific">Chromera velia CCMP2878</name>
    <dbReference type="NCBI Taxonomy" id="1169474"/>
    <lineage>
        <taxon>Eukaryota</taxon>
        <taxon>Sar</taxon>
        <taxon>Alveolata</taxon>
        <taxon>Colpodellida</taxon>
        <taxon>Chromeraceae</taxon>
        <taxon>Chromera</taxon>
    </lineage>
</organism>
<dbReference type="InterPro" id="IPR011129">
    <property type="entry name" value="CSD"/>
</dbReference>